<keyword evidence="4" id="KW-0813">Transport</keyword>
<feature type="region of interest" description="Disordered" evidence="11">
    <location>
        <begin position="30"/>
        <end position="54"/>
    </location>
</feature>
<dbReference type="InterPro" id="IPR042307">
    <property type="entry name" value="Reeler_sf"/>
</dbReference>
<feature type="domain" description="DOMON" evidence="14">
    <location>
        <begin position="279"/>
        <end position="396"/>
    </location>
</feature>
<evidence type="ECO:0000256" key="9">
    <source>
        <dbReference type="ARBA" id="ARBA00023136"/>
    </source>
</evidence>
<dbReference type="PROSITE" id="PS51019">
    <property type="entry name" value="REELIN"/>
    <property type="match status" value="1"/>
</dbReference>
<reference evidence="17" key="1">
    <citation type="submission" date="2015-10" db="EMBL/GenBank/DDBJ databases">
        <title>Daphnia magna gene sets from two clonal populations assembled and annotated with EvidentialGene.</title>
        <authorList>
            <person name="Gilbert D."/>
            <person name="Podicheti R."/>
            <person name="Orsini L."/>
            <person name="Colbourne J."/>
            <person name="Pfrender M."/>
        </authorList>
    </citation>
    <scope>NUCLEOTIDE SEQUENCE</scope>
</reference>
<reference evidence="17" key="2">
    <citation type="submission" date="2015-10" db="EMBL/GenBank/DDBJ databases">
        <authorList>
            <person name="Gilbert D.G."/>
        </authorList>
    </citation>
    <scope>NUCLEOTIDE SEQUENCE</scope>
</reference>
<keyword evidence="7 12" id="KW-1133">Transmembrane helix</keyword>
<evidence type="ECO:0000256" key="13">
    <source>
        <dbReference type="SAM" id="SignalP"/>
    </source>
</evidence>
<dbReference type="InterPro" id="IPR006593">
    <property type="entry name" value="Cyt_b561/ferric_Rdtase_TM"/>
</dbReference>
<dbReference type="InterPro" id="IPR051237">
    <property type="entry name" value="Ferric-chelate_Red/DefProt"/>
</dbReference>
<feature type="transmembrane region" description="Helical" evidence="12">
    <location>
        <begin position="651"/>
        <end position="670"/>
    </location>
</feature>
<evidence type="ECO:0000256" key="1">
    <source>
        <dbReference type="ARBA" id="ARBA00001970"/>
    </source>
</evidence>
<evidence type="ECO:0000259" key="16">
    <source>
        <dbReference type="PROSITE" id="PS51019"/>
    </source>
</evidence>
<feature type="transmembrane region" description="Helical" evidence="12">
    <location>
        <begin position="479"/>
        <end position="501"/>
    </location>
</feature>
<name>A0A0P4YPH8_9CRUS</name>
<evidence type="ECO:0000256" key="12">
    <source>
        <dbReference type="SAM" id="Phobius"/>
    </source>
</evidence>
<keyword evidence="9 12" id="KW-0472">Membrane</keyword>
<dbReference type="PROSITE" id="PS50836">
    <property type="entry name" value="DOMON"/>
    <property type="match status" value="1"/>
</dbReference>
<feature type="transmembrane region" description="Helical" evidence="12">
    <location>
        <begin position="513"/>
        <end position="532"/>
    </location>
</feature>
<evidence type="ECO:0000256" key="10">
    <source>
        <dbReference type="ARBA" id="ARBA00023180"/>
    </source>
</evidence>
<dbReference type="InterPro" id="IPR005018">
    <property type="entry name" value="DOMON_domain"/>
</dbReference>
<keyword evidence="13" id="KW-0732">Signal</keyword>
<dbReference type="SMART" id="SM00665">
    <property type="entry name" value="B561"/>
    <property type="match status" value="1"/>
</dbReference>
<feature type="transmembrane region" description="Helical" evidence="12">
    <location>
        <begin position="579"/>
        <end position="599"/>
    </location>
</feature>
<evidence type="ECO:0000256" key="6">
    <source>
        <dbReference type="ARBA" id="ARBA00022982"/>
    </source>
</evidence>
<evidence type="ECO:0000256" key="11">
    <source>
        <dbReference type="SAM" id="MobiDB-lite"/>
    </source>
</evidence>
<accession>A0A0P4YPH8</accession>
<feature type="region of interest" description="Disordered" evidence="11">
    <location>
        <begin position="193"/>
        <end position="242"/>
    </location>
</feature>
<evidence type="ECO:0000256" key="4">
    <source>
        <dbReference type="ARBA" id="ARBA00022448"/>
    </source>
</evidence>
<evidence type="ECO:0000259" key="14">
    <source>
        <dbReference type="PROSITE" id="PS50836"/>
    </source>
</evidence>
<organism evidence="17">
    <name type="scientific">Daphnia magna</name>
    <dbReference type="NCBI Taxonomy" id="35525"/>
    <lineage>
        <taxon>Eukaryota</taxon>
        <taxon>Metazoa</taxon>
        <taxon>Ecdysozoa</taxon>
        <taxon>Arthropoda</taxon>
        <taxon>Crustacea</taxon>
        <taxon>Branchiopoda</taxon>
        <taxon>Diplostraca</taxon>
        <taxon>Cladocera</taxon>
        <taxon>Anomopoda</taxon>
        <taxon>Daphniidae</taxon>
        <taxon>Daphnia</taxon>
    </lineage>
</organism>
<evidence type="ECO:0000313" key="17">
    <source>
        <dbReference type="EMBL" id="JAI97731.1"/>
    </source>
</evidence>
<keyword evidence="5 12" id="KW-0812">Transmembrane</keyword>
<dbReference type="Pfam" id="PF02014">
    <property type="entry name" value="Reeler"/>
    <property type="match status" value="1"/>
</dbReference>
<dbReference type="Pfam" id="PF03351">
    <property type="entry name" value="DOMON"/>
    <property type="match status" value="1"/>
</dbReference>
<dbReference type="CDD" id="cd09628">
    <property type="entry name" value="DOMON_SDR_2_like"/>
    <property type="match status" value="1"/>
</dbReference>
<dbReference type="AlphaFoldDB" id="A0A0P4YPH8"/>
<dbReference type="Gene3D" id="2.60.40.4060">
    <property type="entry name" value="Reeler domain"/>
    <property type="match status" value="1"/>
</dbReference>
<proteinExistence type="inferred from homology"/>
<feature type="domain" description="Reelin" evidence="16">
    <location>
        <begin position="11"/>
        <end position="185"/>
    </location>
</feature>
<dbReference type="PANTHER" id="PTHR45828">
    <property type="entry name" value="CYTOCHROME B561/FERRIC REDUCTASE TRANSMEMBRANE"/>
    <property type="match status" value="1"/>
</dbReference>
<keyword evidence="10" id="KW-0325">Glycoprotein</keyword>
<feature type="compositionally biased region" description="Polar residues" evidence="11">
    <location>
        <begin position="44"/>
        <end position="54"/>
    </location>
</feature>
<keyword evidence="6" id="KW-0249">Electron transport</keyword>
<evidence type="ECO:0000256" key="8">
    <source>
        <dbReference type="ARBA" id="ARBA00023004"/>
    </source>
</evidence>
<protein>
    <submittedName>
        <fullName evidence="17">Ferric-chelate reductase</fullName>
    </submittedName>
</protein>
<dbReference type="InterPro" id="IPR002861">
    <property type="entry name" value="Reeler_dom"/>
</dbReference>
<sequence>MKRRMLAVEVVFLLTVGWIQQATGYGRGAPDTTCSTMLPRHGPNPQTSPSPYATTPLQTSVEPGGTITVRLAAINPADNFRGFLIHATNSSSQSFMALGSFINPPSNTKSVTCSPGLQNSLTHGDGRGKTSLDITWQAPAEYQGDVQFRATFVKDYNTFWTQVPAVALVRVGRASGVVTPAYQAPTTYSRDQASYPYVPPSTTTTTSTMPTTTSSTTTTATTTRVVSTSPNPSTTQWSFAKQTPAPTASAQLPSIYMGCGDVKGCFGLQGGTCVQEGSCSAMVTYAVKGQRYEFELWATDTPANAYVAVAFSDDDIMGDDSVSECTLVNGRVNAYMSYNEGKSNTRLRDATSGLKLMEGKYNDGNLYCRFERQAQLVIADKHFDMAKEYHLFLARGPASDNGISYHDRQKTVTARSVSLAETGSVGASKGTLVKLHGALMVAAWMFAASCGILFARYFRLTWVGKQLGGKDLWFVFHRILMIITWLLTVIAFVLIFIELGGWTSLPVTTNPHAVIGVVTTVLAFIQPFMAYFRPHPGTPKRFIFNWAHWLVGNSAHILGIVCIFLAVDLDKAAIPYWVNWLLVAYVAVHAASHLVLSLAQCCYHADGSRKPTAVFAMRDLAPHQSNQNHFYSTQQDKKEDAHGSMFRRIMLGIYIVLVASFAAAVIATIVNGPWAKQ</sequence>
<dbReference type="PANTHER" id="PTHR45828:SF36">
    <property type="entry name" value="REELIN DOMAIN-CONTAINING PROTEIN"/>
    <property type="match status" value="1"/>
</dbReference>
<dbReference type="OrthoDB" id="6372137at2759"/>
<dbReference type="CDD" id="cd08544">
    <property type="entry name" value="Reeler"/>
    <property type="match status" value="1"/>
</dbReference>
<dbReference type="PROSITE" id="PS50939">
    <property type="entry name" value="CYTOCHROME_B561"/>
    <property type="match status" value="1"/>
</dbReference>
<evidence type="ECO:0000256" key="2">
    <source>
        <dbReference type="ARBA" id="ARBA00004141"/>
    </source>
</evidence>
<keyword evidence="8" id="KW-0408">Iron</keyword>
<dbReference type="Gene3D" id="1.20.120.1770">
    <property type="match status" value="1"/>
</dbReference>
<feature type="compositionally biased region" description="Polar residues" evidence="11">
    <location>
        <begin position="231"/>
        <end position="242"/>
    </location>
</feature>
<feature type="transmembrane region" description="Helical" evidence="12">
    <location>
        <begin position="438"/>
        <end position="458"/>
    </location>
</feature>
<comment type="similarity">
    <text evidence="3">Belongs to the FRRS1 family.</text>
</comment>
<comment type="subcellular location">
    <subcellularLocation>
        <location evidence="2">Membrane</location>
        <topology evidence="2">Multi-pass membrane protein</topology>
    </subcellularLocation>
</comment>
<evidence type="ECO:0000256" key="5">
    <source>
        <dbReference type="ARBA" id="ARBA00022692"/>
    </source>
</evidence>
<comment type="cofactor">
    <cofactor evidence="1">
        <name>heme b</name>
        <dbReference type="ChEBI" id="CHEBI:60344"/>
    </cofactor>
</comment>
<evidence type="ECO:0000259" key="15">
    <source>
        <dbReference type="PROSITE" id="PS50939"/>
    </source>
</evidence>
<feature type="domain" description="Cytochrome b561" evidence="15">
    <location>
        <begin position="400"/>
        <end position="605"/>
    </location>
</feature>
<dbReference type="EMBL" id="GDIP01231026">
    <property type="protein sequence ID" value="JAI92375.1"/>
    <property type="molecule type" value="Transcribed_RNA"/>
</dbReference>
<feature type="compositionally biased region" description="Low complexity" evidence="11">
    <location>
        <begin position="200"/>
        <end position="230"/>
    </location>
</feature>
<dbReference type="GO" id="GO:0016020">
    <property type="term" value="C:membrane"/>
    <property type="evidence" value="ECO:0007669"/>
    <property type="project" value="UniProtKB-SubCell"/>
</dbReference>
<evidence type="ECO:0000256" key="7">
    <source>
        <dbReference type="ARBA" id="ARBA00022989"/>
    </source>
</evidence>
<dbReference type="EMBL" id="GDIP01225670">
    <property type="protein sequence ID" value="JAI97731.1"/>
    <property type="molecule type" value="Transcribed_RNA"/>
</dbReference>
<feature type="transmembrane region" description="Helical" evidence="12">
    <location>
        <begin position="544"/>
        <end position="567"/>
    </location>
</feature>
<feature type="signal peptide" evidence="13">
    <location>
        <begin position="1"/>
        <end position="24"/>
    </location>
</feature>
<dbReference type="CDD" id="cd08760">
    <property type="entry name" value="Cyt_b561_FRRS1_like"/>
    <property type="match status" value="1"/>
</dbReference>
<feature type="chain" id="PRO_5013461698" evidence="13">
    <location>
        <begin position="25"/>
        <end position="677"/>
    </location>
</feature>
<evidence type="ECO:0000256" key="3">
    <source>
        <dbReference type="ARBA" id="ARBA00009195"/>
    </source>
</evidence>